<evidence type="ECO:0000259" key="2">
    <source>
        <dbReference type="Pfam" id="PF00005"/>
    </source>
</evidence>
<reference evidence="3 4" key="1">
    <citation type="submission" date="2024-07" db="EMBL/GenBank/DDBJ databases">
        <title>Draft sequence of the Neodothiora populina.</title>
        <authorList>
            <person name="Drown D.D."/>
            <person name="Schuette U.S."/>
            <person name="Buechlein A.B."/>
            <person name="Rusch D.R."/>
            <person name="Winton L.W."/>
            <person name="Adams G.A."/>
        </authorList>
    </citation>
    <scope>NUCLEOTIDE SEQUENCE [LARGE SCALE GENOMIC DNA]</scope>
    <source>
        <strain evidence="3 4">CPC 39397</strain>
    </source>
</reference>
<dbReference type="RefSeq" id="XP_069200068.1">
    <property type="nucleotide sequence ID" value="XM_069348594.1"/>
</dbReference>
<proteinExistence type="predicted"/>
<accession>A0ABR3PCA7</accession>
<sequence>MSLPDGLNTEVGTRGTQSSVGQKQRIVLARALLRNAKILLLDEATSALDSQSEVAIQQALETARKGRTIITVAHRLSTIAKADKIYVFDGGRIVEVGTHIELI</sequence>
<dbReference type="InterPro" id="IPR003439">
    <property type="entry name" value="ABC_transporter-like_ATP-bd"/>
</dbReference>
<dbReference type="Gene3D" id="3.40.50.300">
    <property type="entry name" value="P-loop containing nucleotide triphosphate hydrolases"/>
    <property type="match status" value="1"/>
</dbReference>
<evidence type="ECO:0000313" key="3">
    <source>
        <dbReference type="EMBL" id="KAL1303793.1"/>
    </source>
</evidence>
<dbReference type="PANTHER" id="PTHR43394">
    <property type="entry name" value="ATP-DEPENDENT PERMEASE MDL1, MITOCHONDRIAL"/>
    <property type="match status" value="1"/>
</dbReference>
<dbReference type="EMBL" id="JBFMKM010000010">
    <property type="protein sequence ID" value="KAL1303793.1"/>
    <property type="molecule type" value="Genomic_DNA"/>
</dbReference>
<feature type="compositionally biased region" description="Polar residues" evidence="1">
    <location>
        <begin position="10"/>
        <end position="21"/>
    </location>
</feature>
<dbReference type="SUPFAM" id="SSF52540">
    <property type="entry name" value="P-loop containing nucleoside triphosphate hydrolases"/>
    <property type="match status" value="1"/>
</dbReference>
<organism evidence="3 4">
    <name type="scientific">Neodothiora populina</name>
    <dbReference type="NCBI Taxonomy" id="2781224"/>
    <lineage>
        <taxon>Eukaryota</taxon>
        <taxon>Fungi</taxon>
        <taxon>Dikarya</taxon>
        <taxon>Ascomycota</taxon>
        <taxon>Pezizomycotina</taxon>
        <taxon>Dothideomycetes</taxon>
        <taxon>Dothideomycetidae</taxon>
        <taxon>Dothideales</taxon>
        <taxon>Dothioraceae</taxon>
        <taxon>Neodothiora</taxon>
    </lineage>
</organism>
<dbReference type="PANTHER" id="PTHR43394:SF1">
    <property type="entry name" value="ATP-BINDING CASSETTE SUB-FAMILY B MEMBER 10, MITOCHONDRIAL"/>
    <property type="match status" value="1"/>
</dbReference>
<gene>
    <name evidence="3" type="ORF">AAFC00_007130</name>
</gene>
<dbReference type="GeneID" id="95980829"/>
<keyword evidence="4" id="KW-1185">Reference proteome</keyword>
<comment type="caution">
    <text evidence="3">The sequence shown here is derived from an EMBL/GenBank/DDBJ whole genome shotgun (WGS) entry which is preliminary data.</text>
</comment>
<dbReference type="InterPro" id="IPR027417">
    <property type="entry name" value="P-loop_NTPase"/>
</dbReference>
<evidence type="ECO:0000313" key="4">
    <source>
        <dbReference type="Proteomes" id="UP001562354"/>
    </source>
</evidence>
<dbReference type="Proteomes" id="UP001562354">
    <property type="component" value="Unassembled WGS sequence"/>
</dbReference>
<feature type="domain" description="ABC transporter" evidence="2">
    <location>
        <begin position="3"/>
        <end position="46"/>
    </location>
</feature>
<evidence type="ECO:0000256" key="1">
    <source>
        <dbReference type="SAM" id="MobiDB-lite"/>
    </source>
</evidence>
<feature type="region of interest" description="Disordered" evidence="1">
    <location>
        <begin position="1"/>
        <end position="21"/>
    </location>
</feature>
<name>A0ABR3PCA7_9PEZI</name>
<dbReference type="Pfam" id="PF00005">
    <property type="entry name" value="ABC_tran"/>
    <property type="match status" value="1"/>
</dbReference>
<protein>
    <recommendedName>
        <fullName evidence="2">ABC transporter domain-containing protein</fullName>
    </recommendedName>
</protein>
<dbReference type="InterPro" id="IPR039421">
    <property type="entry name" value="Type_1_exporter"/>
</dbReference>